<dbReference type="InterPro" id="IPR020373">
    <property type="entry name" value="Kgd4/YMR-31"/>
</dbReference>
<evidence type="ECO:0000256" key="3">
    <source>
        <dbReference type="ARBA" id="ARBA00043970"/>
    </source>
</evidence>
<feature type="region of interest" description="Disordered" evidence="4">
    <location>
        <begin position="53"/>
        <end position="86"/>
    </location>
</feature>
<dbReference type="GeneID" id="91993581"/>
<comment type="similarity">
    <text evidence="3">Belongs to the alpha-ketoglutarate dehydrogenase component 4 family.</text>
</comment>
<keyword evidence="2" id="KW-0496">Mitochondrion</keyword>
<evidence type="ECO:0000256" key="4">
    <source>
        <dbReference type="SAM" id="MobiDB-lite"/>
    </source>
</evidence>
<dbReference type="RefSeq" id="XP_066610688.1">
    <property type="nucleotide sequence ID" value="XM_066761148.1"/>
</dbReference>
<dbReference type="Proteomes" id="UP000054399">
    <property type="component" value="Unassembled WGS sequence"/>
</dbReference>
<sequence>MRPSSLLRATHYRPMIKFLGPRKNIEIPPHKLGPHPCAPKEVQESFQSFLSKLNSSSSSTSSSSSSSSSSAGSASGARLSSLESTFKPTGKKVDYENYWEAPTYLWVQKEVTEREMEAVMSGGATDIRTGP</sequence>
<evidence type="ECO:0000256" key="2">
    <source>
        <dbReference type="ARBA" id="ARBA00023128"/>
    </source>
</evidence>
<dbReference type="Pfam" id="PF10937">
    <property type="entry name" value="Kgd4-YMR31"/>
    <property type="match status" value="1"/>
</dbReference>
<comment type="subcellular location">
    <subcellularLocation>
        <location evidence="1">Mitochondrion</location>
    </subcellularLocation>
</comment>
<organism evidence="5 6">
    <name type="scientific">Cryptococcus tetragattii IND107</name>
    <dbReference type="NCBI Taxonomy" id="1296105"/>
    <lineage>
        <taxon>Eukaryota</taxon>
        <taxon>Fungi</taxon>
        <taxon>Dikarya</taxon>
        <taxon>Basidiomycota</taxon>
        <taxon>Agaricomycotina</taxon>
        <taxon>Tremellomycetes</taxon>
        <taxon>Tremellales</taxon>
        <taxon>Cryptococcaceae</taxon>
        <taxon>Cryptococcus</taxon>
        <taxon>Cryptococcus gattii species complex</taxon>
    </lineage>
</organism>
<keyword evidence="6" id="KW-1185">Reference proteome</keyword>
<name>A0ABR3BHH8_9TREE</name>
<accession>A0ABR3BHH8</accession>
<evidence type="ECO:0000256" key="1">
    <source>
        <dbReference type="ARBA" id="ARBA00004173"/>
    </source>
</evidence>
<evidence type="ECO:0000313" key="5">
    <source>
        <dbReference type="EMBL" id="KAL0240180.1"/>
    </source>
</evidence>
<gene>
    <name evidence="5" type="ORF">I308_106728</name>
</gene>
<evidence type="ECO:0008006" key="7">
    <source>
        <dbReference type="Google" id="ProtNLM"/>
    </source>
</evidence>
<reference evidence="5 6" key="2">
    <citation type="submission" date="2024-01" db="EMBL/GenBank/DDBJ databases">
        <title>Comparative genomics of Cryptococcus and Kwoniella reveals pathogenesis evolution and contrasting modes of karyotype evolution via chromosome fusion or intercentromeric recombination.</title>
        <authorList>
            <person name="Coelho M.A."/>
            <person name="David-Palma M."/>
            <person name="Shea T."/>
            <person name="Bowers K."/>
            <person name="Mcginley-Smith S."/>
            <person name="Mohammad A.W."/>
            <person name="Gnirke A."/>
            <person name="Yurkov A.M."/>
            <person name="Nowrousian M."/>
            <person name="Sun S."/>
            <person name="Cuomo C.A."/>
            <person name="Heitman J."/>
        </authorList>
    </citation>
    <scope>NUCLEOTIDE SEQUENCE [LARGE SCALE GENOMIC DNA]</scope>
    <source>
        <strain evidence="5 6">IND107</strain>
    </source>
</reference>
<proteinExistence type="inferred from homology"/>
<comment type="caution">
    <text evidence="5">The sequence shown here is derived from an EMBL/GenBank/DDBJ whole genome shotgun (WGS) entry which is preliminary data.</text>
</comment>
<reference evidence="6" key="1">
    <citation type="submission" date="2015-01" db="EMBL/GenBank/DDBJ databases">
        <title>The Genome Sequence of Cryptococcus gattii MMRL2647.</title>
        <authorList>
            <consortium name="The Broad Institute Genomics Platform"/>
            <person name="Cuomo C."/>
            <person name="Litvintseva A."/>
            <person name="Chen Y."/>
            <person name="Heitman J."/>
            <person name="Sun S."/>
            <person name="Springer D."/>
            <person name="Dromer F."/>
            <person name="Young S."/>
            <person name="Zeng Q."/>
            <person name="Gargeya S."/>
            <person name="Abouelleil A."/>
            <person name="Alvarado L."/>
            <person name="Chapman S.B."/>
            <person name="Gainer-Dewar J."/>
            <person name="Goldberg J."/>
            <person name="Griggs A."/>
            <person name="Gujja S."/>
            <person name="Hansen M."/>
            <person name="Howarth C."/>
            <person name="Imamovic A."/>
            <person name="Larimer J."/>
            <person name="Murphy C."/>
            <person name="Naylor J."/>
            <person name="Pearson M."/>
            <person name="Priest M."/>
            <person name="Roberts A."/>
            <person name="Saif S."/>
            <person name="Shea T."/>
            <person name="Sykes S."/>
            <person name="Wortman J."/>
            <person name="Nusbaum C."/>
            <person name="Birren B."/>
        </authorList>
    </citation>
    <scope>NUCLEOTIDE SEQUENCE [LARGE SCALE GENOMIC DNA]</scope>
    <source>
        <strain evidence="6">IND107</strain>
    </source>
</reference>
<evidence type="ECO:0000313" key="6">
    <source>
        <dbReference type="Proteomes" id="UP000054399"/>
    </source>
</evidence>
<feature type="compositionally biased region" description="Low complexity" evidence="4">
    <location>
        <begin position="53"/>
        <end position="84"/>
    </location>
</feature>
<protein>
    <recommendedName>
        <fullName evidence="7">Succinate dehydrogenase assembly factor 4, mitochondrial</fullName>
    </recommendedName>
</protein>
<dbReference type="EMBL" id="ATAM02000015">
    <property type="protein sequence ID" value="KAL0240180.1"/>
    <property type="molecule type" value="Genomic_DNA"/>
</dbReference>